<keyword evidence="5 10" id="KW-0145">Chemotaxis</keyword>
<dbReference type="AlphaFoldDB" id="A0A369TL67"/>
<evidence type="ECO:0000256" key="6">
    <source>
        <dbReference type="ARBA" id="ARBA00022692"/>
    </source>
</evidence>
<dbReference type="GO" id="GO:0006935">
    <property type="term" value="P:chemotaxis"/>
    <property type="evidence" value="ECO:0007669"/>
    <property type="project" value="UniProtKB-KW"/>
</dbReference>
<keyword evidence="10" id="KW-0997">Cell inner membrane</keyword>
<comment type="function">
    <text evidence="1 10">Controls the rotational direction of flagella during chemotaxis.</text>
</comment>
<comment type="caution">
    <text evidence="12">The sequence shown here is derived from an EMBL/GenBank/DDBJ whole genome shotgun (WGS) entry which is preliminary data.</text>
</comment>
<evidence type="ECO:0000256" key="1">
    <source>
        <dbReference type="ARBA" id="ARBA00002254"/>
    </source>
</evidence>
<dbReference type="RefSeq" id="WP_114511725.1">
    <property type="nucleotide sequence ID" value="NZ_QPMK01000012.1"/>
</dbReference>
<accession>A0A369TL67</accession>
<dbReference type="GO" id="GO:0071973">
    <property type="term" value="P:bacterial-type flagellum-dependent cell motility"/>
    <property type="evidence" value="ECO:0007669"/>
    <property type="project" value="InterPro"/>
</dbReference>
<comment type="similarity">
    <text evidence="3 10">Belongs to the FliL family.</text>
</comment>
<evidence type="ECO:0000256" key="9">
    <source>
        <dbReference type="ARBA" id="ARBA00023136"/>
    </source>
</evidence>
<dbReference type="OrthoDB" id="7725598at2"/>
<keyword evidence="6" id="KW-0812">Transmembrane</keyword>
<evidence type="ECO:0000313" key="13">
    <source>
        <dbReference type="Proteomes" id="UP000253977"/>
    </source>
</evidence>
<keyword evidence="8" id="KW-1133">Transmembrane helix</keyword>
<feature type="region of interest" description="Disordered" evidence="11">
    <location>
        <begin position="45"/>
        <end position="76"/>
    </location>
</feature>
<gene>
    <name evidence="12" type="ORF">DU478_14690</name>
</gene>
<evidence type="ECO:0000256" key="3">
    <source>
        <dbReference type="ARBA" id="ARBA00008281"/>
    </source>
</evidence>
<keyword evidence="12" id="KW-0282">Flagellum</keyword>
<evidence type="ECO:0000256" key="11">
    <source>
        <dbReference type="SAM" id="MobiDB-lite"/>
    </source>
</evidence>
<keyword evidence="4" id="KW-1003">Cell membrane</keyword>
<protein>
    <recommendedName>
        <fullName evidence="10">Flagellar protein FliL</fullName>
    </recommendedName>
</protein>
<keyword evidence="9 10" id="KW-0472">Membrane</keyword>
<evidence type="ECO:0000256" key="5">
    <source>
        <dbReference type="ARBA" id="ARBA00022500"/>
    </source>
</evidence>
<keyword evidence="13" id="KW-1185">Reference proteome</keyword>
<keyword evidence="7 10" id="KW-0283">Flagellar rotation</keyword>
<dbReference type="InterPro" id="IPR005503">
    <property type="entry name" value="FliL"/>
</dbReference>
<dbReference type="EMBL" id="QPMK01000012">
    <property type="protein sequence ID" value="RDD65414.1"/>
    <property type="molecule type" value="Genomic_DNA"/>
</dbReference>
<dbReference type="GO" id="GO:0009425">
    <property type="term" value="C:bacterial-type flagellum basal body"/>
    <property type="evidence" value="ECO:0007669"/>
    <property type="project" value="InterPro"/>
</dbReference>
<dbReference type="Pfam" id="PF03748">
    <property type="entry name" value="FliL"/>
    <property type="match status" value="1"/>
</dbReference>
<sequence>MKKLLSILAVFVLCVFAVFGGVALAIGSDAALALLGIKGAPAEHAAEDGQGDAQDPAETDEDHAAGAPAAGDDKAGKMPVMPFPEIIVNVTDTSLEGRQSSRFLKLNMLLVFDDTQDGADRLVAREIYLRDSFQDFLRQLHVSDLRGSHGLVMLKTELLRRARAVGHTDAPVEILIADMVIQ</sequence>
<evidence type="ECO:0000256" key="8">
    <source>
        <dbReference type="ARBA" id="ARBA00022989"/>
    </source>
</evidence>
<proteinExistence type="inferred from homology"/>
<comment type="subcellular location">
    <subcellularLocation>
        <location evidence="10">Cell inner membrane</location>
    </subcellularLocation>
    <subcellularLocation>
        <location evidence="2">Cell membrane</location>
        <topology evidence="2">Single-pass membrane protein</topology>
    </subcellularLocation>
</comment>
<evidence type="ECO:0000313" key="12">
    <source>
        <dbReference type="EMBL" id="RDD65414.1"/>
    </source>
</evidence>
<dbReference type="Proteomes" id="UP000253977">
    <property type="component" value="Unassembled WGS sequence"/>
</dbReference>
<reference evidence="12 13" key="1">
    <citation type="submission" date="2018-07" db="EMBL/GenBank/DDBJ databases">
        <title>Thalassococcus profundi sp. nov., a marine bacterium isolated from deep seawater of Okinawa Trough.</title>
        <authorList>
            <person name="Yu M."/>
        </authorList>
    </citation>
    <scope>NUCLEOTIDE SEQUENCE [LARGE SCALE GENOMIC DNA]</scope>
    <source>
        <strain evidence="12 13">WRAS1</strain>
    </source>
</reference>
<keyword evidence="12" id="KW-0969">Cilium</keyword>
<dbReference type="GO" id="GO:0005886">
    <property type="term" value="C:plasma membrane"/>
    <property type="evidence" value="ECO:0007669"/>
    <property type="project" value="UniProtKB-SubCell"/>
</dbReference>
<evidence type="ECO:0000256" key="10">
    <source>
        <dbReference type="RuleBase" id="RU364125"/>
    </source>
</evidence>
<evidence type="ECO:0000256" key="2">
    <source>
        <dbReference type="ARBA" id="ARBA00004162"/>
    </source>
</evidence>
<keyword evidence="12" id="KW-0966">Cell projection</keyword>
<name>A0A369TL67_9RHOB</name>
<evidence type="ECO:0000256" key="4">
    <source>
        <dbReference type="ARBA" id="ARBA00022475"/>
    </source>
</evidence>
<organism evidence="12 13">
    <name type="scientific">Thalassococcus profundi</name>
    <dbReference type="NCBI Taxonomy" id="2282382"/>
    <lineage>
        <taxon>Bacteria</taxon>
        <taxon>Pseudomonadati</taxon>
        <taxon>Pseudomonadota</taxon>
        <taxon>Alphaproteobacteria</taxon>
        <taxon>Rhodobacterales</taxon>
        <taxon>Roseobacteraceae</taxon>
        <taxon>Thalassococcus</taxon>
    </lineage>
</organism>
<evidence type="ECO:0000256" key="7">
    <source>
        <dbReference type="ARBA" id="ARBA00022779"/>
    </source>
</evidence>